<organism evidence="2 3">
    <name type="scientific">Coemansia biformis</name>
    <dbReference type="NCBI Taxonomy" id="1286918"/>
    <lineage>
        <taxon>Eukaryota</taxon>
        <taxon>Fungi</taxon>
        <taxon>Fungi incertae sedis</taxon>
        <taxon>Zoopagomycota</taxon>
        <taxon>Kickxellomycotina</taxon>
        <taxon>Kickxellomycetes</taxon>
        <taxon>Kickxellales</taxon>
        <taxon>Kickxellaceae</taxon>
        <taxon>Coemansia</taxon>
    </lineage>
</organism>
<gene>
    <name evidence="2" type="ORF">LPJ61_003415</name>
</gene>
<accession>A0A9W7YB91</accession>
<dbReference type="Proteomes" id="UP001143981">
    <property type="component" value="Unassembled WGS sequence"/>
</dbReference>
<reference evidence="2" key="1">
    <citation type="submission" date="2022-07" db="EMBL/GenBank/DDBJ databases">
        <title>Phylogenomic reconstructions and comparative analyses of Kickxellomycotina fungi.</title>
        <authorList>
            <person name="Reynolds N.K."/>
            <person name="Stajich J.E."/>
            <person name="Barry K."/>
            <person name="Grigoriev I.V."/>
            <person name="Crous P."/>
            <person name="Smith M.E."/>
        </authorList>
    </citation>
    <scope>NUCLEOTIDE SEQUENCE</scope>
    <source>
        <strain evidence="2">BCRC 34381</strain>
    </source>
</reference>
<proteinExistence type="predicted"/>
<feature type="compositionally biased region" description="Low complexity" evidence="1">
    <location>
        <begin position="455"/>
        <end position="485"/>
    </location>
</feature>
<evidence type="ECO:0000256" key="1">
    <source>
        <dbReference type="SAM" id="MobiDB-lite"/>
    </source>
</evidence>
<evidence type="ECO:0000313" key="3">
    <source>
        <dbReference type="Proteomes" id="UP001143981"/>
    </source>
</evidence>
<dbReference type="AlphaFoldDB" id="A0A9W7YB91"/>
<sequence>MARAVNSRSGRVKPRTKWGILRSAMARCGILYLLYVLLFACPSAPDRLVCRAGSLAQSAIVEPVHSFVLSTETGARISVAYNAHLAPFYAKHAAPVADGVRRIAAETVAPAIKQATAPACGAFHRAIDPHAEKAAAAYQAYAKPAVDTVRACVDAAVARVVVPAGTIVGQQAVRVFGDYVGPFVRTAAVDYVAPFYAGHIRPTWNSRVRPALAHYSAVVVDYTRSSVLPAVADGSVQAYRESRRVAAKYVVPHVKRATVRVYVLAKTHVFPAVRRAYARTLQPYVDKVVPWDKVDVVAEKTAAVGSAVVHLSVGFAREFYYMCYTIVTGDEHPSVLRTAKGEPPRSDTGIIGSLKHPLTAGPSGEGVQVAIRRISGGARQWIQVARSWAGSAASSLKDNLIYPTQSAAVETHTPEVVPVQPAATITVTAAAPAEERTKPKQDSARQAPALDKGAARPAATPEAPVPEPAVSAPEPSELAAEVPEANEIVEEIA</sequence>
<dbReference type="OrthoDB" id="306876at2759"/>
<feature type="region of interest" description="Disordered" evidence="1">
    <location>
        <begin position="429"/>
        <end position="493"/>
    </location>
</feature>
<evidence type="ECO:0000313" key="2">
    <source>
        <dbReference type="EMBL" id="KAJ1729652.1"/>
    </source>
</evidence>
<feature type="compositionally biased region" description="Basic and acidic residues" evidence="1">
    <location>
        <begin position="433"/>
        <end position="443"/>
    </location>
</feature>
<keyword evidence="3" id="KW-1185">Reference proteome</keyword>
<feature type="non-terminal residue" evidence="2">
    <location>
        <position position="1"/>
    </location>
</feature>
<name>A0A9W7YB91_9FUNG</name>
<comment type="caution">
    <text evidence="2">The sequence shown here is derived from an EMBL/GenBank/DDBJ whole genome shotgun (WGS) entry which is preliminary data.</text>
</comment>
<protein>
    <submittedName>
        <fullName evidence="2">Uncharacterized protein</fullName>
    </submittedName>
</protein>
<dbReference type="EMBL" id="JANBOI010000575">
    <property type="protein sequence ID" value="KAJ1729652.1"/>
    <property type="molecule type" value="Genomic_DNA"/>
</dbReference>